<proteinExistence type="predicted"/>
<organism evidence="3 4">
    <name type="scientific">Lysobacter capsici AZ78</name>
    <dbReference type="NCBI Taxonomy" id="1444315"/>
    <lineage>
        <taxon>Bacteria</taxon>
        <taxon>Pseudomonadati</taxon>
        <taxon>Pseudomonadota</taxon>
        <taxon>Gammaproteobacteria</taxon>
        <taxon>Lysobacterales</taxon>
        <taxon>Lysobacteraceae</taxon>
        <taxon>Lysobacter</taxon>
    </lineage>
</organism>
<keyword evidence="1" id="KW-0812">Transmembrane</keyword>
<dbReference type="InterPro" id="IPR018682">
    <property type="entry name" value="DUF2167_membr"/>
</dbReference>
<keyword evidence="4" id="KW-1185">Reference proteome</keyword>
<dbReference type="Proteomes" id="UP000023435">
    <property type="component" value="Unassembled WGS sequence"/>
</dbReference>
<accession>A0A125MN95</accession>
<sequence length="291" mass="31558">MRKRLLSVLTALALVGAIAPAAAQDTGADALANLAWQVGPTNGKIADKASIRVPEGYAFLDAASTRKLNEILHNPPTGTDEYTLAPKDMNWFSFFHYSDIGYVKDEESLDADAILDSIREGTEEGNEERRKRGWETMKIEGWSFKPQYDKSTHNLEWAVLASSEGSTEKFANYNTRLLGRHGVTEVILVADQTDLDGAIGQFKQLVPGYSFNDGEKYSEFKPGDHVAEFGLAALITGGAAAVASKKGVFAAIGLFLVKAWKLVLVGFVAVGAAIGKLFGRNKDKPKDDAQE</sequence>
<reference evidence="3 4" key="1">
    <citation type="journal article" date="2014" name="Genome Announc.">
        <title>Draft Genome Sequence of Lysobacter capsici AZ78, a Bacterium Antagonistic to Plant-Pathogenic Oomycetes.</title>
        <authorList>
            <person name="Puopolo G."/>
            <person name="Sonego P."/>
            <person name="Engelen K."/>
            <person name="Pertot I."/>
        </authorList>
    </citation>
    <scope>NUCLEOTIDE SEQUENCE [LARGE SCALE GENOMIC DNA]</scope>
    <source>
        <strain evidence="3 4">AZ78</strain>
    </source>
</reference>
<evidence type="ECO:0000256" key="2">
    <source>
        <dbReference type="SAM" id="SignalP"/>
    </source>
</evidence>
<dbReference type="Pfam" id="PF09935">
    <property type="entry name" value="DUF2167"/>
    <property type="match status" value="1"/>
</dbReference>
<keyword evidence="1" id="KW-1133">Transmembrane helix</keyword>
<keyword evidence="1" id="KW-0472">Membrane</keyword>
<keyword evidence="2" id="KW-0732">Signal</keyword>
<dbReference type="RefSeq" id="WP_036107943.1">
    <property type="nucleotide sequence ID" value="NZ_JAJA02000001.1"/>
</dbReference>
<name>A0A125MN95_9GAMM</name>
<gene>
    <name evidence="3" type="ORF">AZ78_3410</name>
</gene>
<evidence type="ECO:0000313" key="4">
    <source>
        <dbReference type="Proteomes" id="UP000023435"/>
    </source>
</evidence>
<comment type="caution">
    <text evidence="3">The sequence shown here is derived from an EMBL/GenBank/DDBJ whole genome shotgun (WGS) entry which is preliminary data.</text>
</comment>
<protein>
    <submittedName>
        <fullName evidence="3">Inner membrane protein</fullName>
    </submittedName>
</protein>
<dbReference type="OrthoDB" id="196355at2"/>
<dbReference type="AlphaFoldDB" id="A0A125MN95"/>
<feature type="chain" id="PRO_5007178067" evidence="2">
    <location>
        <begin position="24"/>
        <end position="291"/>
    </location>
</feature>
<evidence type="ECO:0000256" key="1">
    <source>
        <dbReference type="SAM" id="Phobius"/>
    </source>
</evidence>
<evidence type="ECO:0000313" key="3">
    <source>
        <dbReference type="EMBL" id="KWS05857.1"/>
    </source>
</evidence>
<dbReference type="EMBL" id="JAJA02000001">
    <property type="protein sequence ID" value="KWS05857.1"/>
    <property type="molecule type" value="Genomic_DNA"/>
</dbReference>
<feature type="transmembrane region" description="Helical" evidence="1">
    <location>
        <begin position="248"/>
        <end position="274"/>
    </location>
</feature>
<feature type="signal peptide" evidence="2">
    <location>
        <begin position="1"/>
        <end position="23"/>
    </location>
</feature>